<feature type="transmembrane region" description="Helical" evidence="6">
    <location>
        <begin position="111"/>
        <end position="138"/>
    </location>
</feature>
<evidence type="ECO:0000256" key="2">
    <source>
        <dbReference type="ARBA" id="ARBA00008333"/>
    </source>
</evidence>
<feature type="transmembrane region" description="Helical" evidence="6">
    <location>
        <begin position="179"/>
        <end position="199"/>
    </location>
</feature>
<accession>A0A845BIV9</accession>
<proteinExistence type="inferred from homology"/>
<evidence type="ECO:0000256" key="5">
    <source>
        <dbReference type="ARBA" id="ARBA00023136"/>
    </source>
</evidence>
<dbReference type="InterPro" id="IPR004923">
    <property type="entry name" value="FTR1/Fip1/EfeU"/>
</dbReference>
<dbReference type="GO" id="GO:0033573">
    <property type="term" value="C:high-affinity iron permease complex"/>
    <property type="evidence" value="ECO:0007669"/>
    <property type="project" value="InterPro"/>
</dbReference>
<keyword evidence="4 6" id="KW-1133">Transmembrane helix</keyword>
<dbReference type="EMBL" id="SNVJ01000018">
    <property type="protein sequence ID" value="MXP65112.1"/>
    <property type="molecule type" value="Genomic_DNA"/>
</dbReference>
<feature type="transmembrane region" description="Helical" evidence="6">
    <location>
        <begin position="70"/>
        <end position="90"/>
    </location>
</feature>
<dbReference type="Pfam" id="PF03239">
    <property type="entry name" value="FTR1"/>
    <property type="match status" value="1"/>
</dbReference>
<evidence type="ECO:0000256" key="3">
    <source>
        <dbReference type="ARBA" id="ARBA00022692"/>
    </source>
</evidence>
<dbReference type="PANTHER" id="PTHR31632:SF2">
    <property type="entry name" value="PLASMA MEMBRANE IRON PERMEASE"/>
    <property type="match status" value="1"/>
</dbReference>
<keyword evidence="3 6" id="KW-0812">Transmembrane</keyword>
<feature type="transmembrane region" description="Helical" evidence="6">
    <location>
        <begin position="244"/>
        <end position="261"/>
    </location>
</feature>
<dbReference type="AlphaFoldDB" id="A0A845BIV9"/>
<comment type="similarity">
    <text evidence="2">Belongs to the oxidase-dependent Fe transporter (OFeT) (TC 9.A.10.1) family.</text>
</comment>
<dbReference type="NCBIfam" id="NF041756">
    <property type="entry name" value="EfeU"/>
    <property type="match status" value="1"/>
</dbReference>
<organism evidence="7 8">
    <name type="scientific">Teichococcus coralli</name>
    <dbReference type="NCBI Taxonomy" id="2545983"/>
    <lineage>
        <taxon>Bacteria</taxon>
        <taxon>Pseudomonadati</taxon>
        <taxon>Pseudomonadota</taxon>
        <taxon>Alphaproteobacteria</taxon>
        <taxon>Acetobacterales</taxon>
        <taxon>Roseomonadaceae</taxon>
        <taxon>Roseomonas</taxon>
    </lineage>
</organism>
<evidence type="ECO:0000313" key="8">
    <source>
        <dbReference type="Proteomes" id="UP000460715"/>
    </source>
</evidence>
<protein>
    <submittedName>
        <fullName evidence="7">Iron transporter</fullName>
    </submittedName>
</protein>
<feature type="transmembrane region" description="Helical" evidence="6">
    <location>
        <begin position="6"/>
        <end position="26"/>
    </location>
</feature>
<sequence length="271" mass="28156">MLVAFLILLREGLEAALIVGIAAGYLARTGRSGQMPLVWIGTAAAALACLGLGLSLDLLSLEFPQRQQEIFESVVGLLAAGMLAGMAFWMRRAARSMGHDLRGRMEAAAGSGAALIALVFLAVAREGVEAVVFLLALMQQGAGWSVPVGGLLGLAVAAVAGVLIAWGGMRLNYGRFFRWTGVVLLFAAAGLAAGALRALHEAGIWNQLQQLAFDLSNVLPEDSVLGSVLAGLFGYAARPSIGEVMLYLAFLGVLLPAFLSSPRQPAAVAGR</sequence>
<evidence type="ECO:0000256" key="4">
    <source>
        <dbReference type="ARBA" id="ARBA00022989"/>
    </source>
</evidence>
<evidence type="ECO:0000313" key="7">
    <source>
        <dbReference type="EMBL" id="MXP65112.1"/>
    </source>
</evidence>
<dbReference type="PANTHER" id="PTHR31632">
    <property type="entry name" value="IRON TRANSPORTER FTH1"/>
    <property type="match status" value="1"/>
</dbReference>
<evidence type="ECO:0000256" key="1">
    <source>
        <dbReference type="ARBA" id="ARBA00004141"/>
    </source>
</evidence>
<evidence type="ECO:0000256" key="6">
    <source>
        <dbReference type="SAM" id="Phobius"/>
    </source>
</evidence>
<comment type="caution">
    <text evidence="7">The sequence shown here is derived from an EMBL/GenBank/DDBJ whole genome shotgun (WGS) entry which is preliminary data.</text>
</comment>
<keyword evidence="5 6" id="KW-0472">Membrane</keyword>
<comment type="subcellular location">
    <subcellularLocation>
        <location evidence="1">Membrane</location>
        <topology evidence="1">Multi-pass membrane protein</topology>
    </subcellularLocation>
</comment>
<dbReference type="GO" id="GO:0015093">
    <property type="term" value="F:ferrous iron transmembrane transporter activity"/>
    <property type="evidence" value="ECO:0007669"/>
    <property type="project" value="TreeGrafter"/>
</dbReference>
<dbReference type="Proteomes" id="UP000460715">
    <property type="component" value="Unassembled WGS sequence"/>
</dbReference>
<dbReference type="RefSeq" id="WP_160938523.1">
    <property type="nucleotide sequence ID" value="NZ_SNVJ01000018.1"/>
</dbReference>
<dbReference type="OrthoDB" id="7260758at2"/>
<keyword evidence="8" id="KW-1185">Reference proteome</keyword>
<gene>
    <name evidence="7" type="ORF">E0493_17335</name>
</gene>
<feature type="transmembrane region" description="Helical" evidence="6">
    <location>
        <begin position="144"/>
        <end position="167"/>
    </location>
</feature>
<feature type="transmembrane region" description="Helical" evidence="6">
    <location>
        <begin position="38"/>
        <end position="58"/>
    </location>
</feature>
<name>A0A845BIV9_9PROT</name>
<reference evidence="7 8" key="1">
    <citation type="submission" date="2019-03" db="EMBL/GenBank/DDBJ databases">
        <title>Roseomonas sp. a novel Roseomonas species isolated from Sea whip Gorgonian.</title>
        <authorList>
            <person name="Li F."/>
            <person name="Pan X."/>
            <person name="Huang S."/>
            <person name="Li Z."/>
            <person name="Meng B."/>
        </authorList>
    </citation>
    <scope>NUCLEOTIDE SEQUENCE [LARGE SCALE GENOMIC DNA]</scope>
    <source>
        <strain evidence="7 8">M0104</strain>
    </source>
</reference>